<comment type="caution">
    <text evidence="2">The sequence shown here is derived from an EMBL/GenBank/DDBJ whole genome shotgun (WGS) entry which is preliminary data.</text>
</comment>
<organism evidence="2 3">
    <name type="scientific">Riccia fluitans</name>
    <dbReference type="NCBI Taxonomy" id="41844"/>
    <lineage>
        <taxon>Eukaryota</taxon>
        <taxon>Viridiplantae</taxon>
        <taxon>Streptophyta</taxon>
        <taxon>Embryophyta</taxon>
        <taxon>Marchantiophyta</taxon>
        <taxon>Marchantiopsida</taxon>
        <taxon>Marchantiidae</taxon>
        <taxon>Marchantiales</taxon>
        <taxon>Ricciaceae</taxon>
        <taxon>Riccia</taxon>
    </lineage>
</organism>
<keyword evidence="3" id="KW-1185">Reference proteome</keyword>
<feature type="region of interest" description="Disordered" evidence="1">
    <location>
        <begin position="175"/>
        <end position="198"/>
    </location>
</feature>
<dbReference type="EMBL" id="JBHFFA010000006">
    <property type="protein sequence ID" value="KAL2620474.1"/>
    <property type="molecule type" value="Genomic_DNA"/>
</dbReference>
<evidence type="ECO:0000313" key="2">
    <source>
        <dbReference type="EMBL" id="KAL2620474.1"/>
    </source>
</evidence>
<dbReference type="Proteomes" id="UP001605036">
    <property type="component" value="Unassembled WGS sequence"/>
</dbReference>
<gene>
    <name evidence="2" type="ORF">R1flu_000679</name>
</gene>
<proteinExistence type="predicted"/>
<sequence length="198" mass="21953">MEAGKCVTSTLSLLCGGRLPLSVRRVDKHVHEAARPETAALSQRTPVDLVRWSNTKRLTGALMPKGSLTYRLGAERSFLELWTPRRTTSSWPLSYEPTLACEQEAMRAYGAPDTWGRVVNPTRACETGSARSGRGSTDKWPRCCGMESYTGMSGGPLAIRYQVHIPRISEYSNHFQVPNDRPCQGDDVEGRLPSRSLN</sequence>
<evidence type="ECO:0000313" key="3">
    <source>
        <dbReference type="Proteomes" id="UP001605036"/>
    </source>
</evidence>
<protein>
    <submittedName>
        <fullName evidence="2">Uncharacterized protein</fullName>
    </submittedName>
</protein>
<name>A0ABD1Y143_9MARC</name>
<accession>A0ABD1Y143</accession>
<dbReference type="AlphaFoldDB" id="A0ABD1Y143"/>
<evidence type="ECO:0000256" key="1">
    <source>
        <dbReference type="SAM" id="MobiDB-lite"/>
    </source>
</evidence>
<reference evidence="2 3" key="1">
    <citation type="submission" date="2024-09" db="EMBL/GenBank/DDBJ databases">
        <title>Chromosome-scale assembly of Riccia fluitans.</title>
        <authorList>
            <person name="Paukszto L."/>
            <person name="Sawicki J."/>
            <person name="Karawczyk K."/>
            <person name="Piernik-Szablinska J."/>
            <person name="Szczecinska M."/>
            <person name="Mazdziarz M."/>
        </authorList>
    </citation>
    <scope>NUCLEOTIDE SEQUENCE [LARGE SCALE GENOMIC DNA]</scope>
    <source>
        <strain evidence="2">Rf_01</strain>
        <tissue evidence="2">Aerial parts of the thallus</tissue>
    </source>
</reference>